<dbReference type="InterPro" id="IPR046357">
    <property type="entry name" value="PPIase_dom_sf"/>
</dbReference>
<reference evidence="3 4" key="1">
    <citation type="submission" date="2018-06" db="EMBL/GenBank/DDBJ databases">
        <title>Genomic Encyclopedia of Archaeal and Bacterial Type Strains, Phase II (KMG-II): from individual species to whole genera.</title>
        <authorList>
            <person name="Goeker M."/>
        </authorList>
    </citation>
    <scope>NUCLEOTIDE SEQUENCE [LARGE SCALE GENOMIC DNA]</scope>
    <source>
        <strain evidence="3 4">DSM 25663</strain>
    </source>
</reference>
<feature type="region of interest" description="Disordered" evidence="1">
    <location>
        <begin position="233"/>
        <end position="254"/>
    </location>
</feature>
<dbReference type="GO" id="GO:0003755">
    <property type="term" value="F:peptidyl-prolyl cis-trans isomerase activity"/>
    <property type="evidence" value="ECO:0007669"/>
    <property type="project" value="InterPro"/>
</dbReference>
<feature type="signal peptide" evidence="2">
    <location>
        <begin position="1"/>
        <end position="25"/>
    </location>
</feature>
<dbReference type="RefSeq" id="WP_112112060.1">
    <property type="nucleotide sequence ID" value="NZ_QLSZ01000001.1"/>
</dbReference>
<sequence length="341" mass="38142">MKNSYKLLVVIAICIAIISCSKSSSDDFTIRDYATQYKTDSLAIESYLDTHFITYDSDFNVTFDTLLPTSGHSSIRTDSSLDLRDTLLYQNGINYKVHYIRLRQGDITNGRRPTQVDSVFIAYKGVKLTKSSTTGHEDVFDRADSPVWFKLQDVISGWTHLIPAFKTGTYTPSSGNNPATFNNFGAGVMFLPSGLGYYNNATASLSSYSPLIFSFKLMELRYRDHDGDGILSKDERGLTDTNSQTRWRENPGSDAYDVQYNPSTKVYTITTIPFLDTDGDGIADMYDSDDDGDTYLTRAELSYINPVTGIKSYYNFSNAPDCSGSASSPTRIRKYLDKTCH</sequence>
<dbReference type="AlphaFoldDB" id="A0A328YNS0"/>
<dbReference type="PROSITE" id="PS51257">
    <property type="entry name" value="PROKAR_LIPOPROTEIN"/>
    <property type="match status" value="1"/>
</dbReference>
<evidence type="ECO:0000313" key="4">
    <source>
        <dbReference type="Proteomes" id="UP000248840"/>
    </source>
</evidence>
<evidence type="ECO:0000313" key="3">
    <source>
        <dbReference type="EMBL" id="RAR75701.1"/>
    </source>
</evidence>
<proteinExistence type="predicted"/>
<gene>
    <name evidence="3" type="ORF">CLV55_101401</name>
</gene>
<name>A0A328YNS0_9FLAO</name>
<evidence type="ECO:0000256" key="1">
    <source>
        <dbReference type="SAM" id="MobiDB-lite"/>
    </source>
</evidence>
<keyword evidence="4" id="KW-1185">Reference proteome</keyword>
<evidence type="ECO:0000256" key="2">
    <source>
        <dbReference type="SAM" id="SignalP"/>
    </source>
</evidence>
<accession>A0A328YNS0</accession>
<dbReference type="Gene3D" id="3.10.50.40">
    <property type="match status" value="1"/>
</dbReference>
<dbReference type="EMBL" id="QLSZ01000001">
    <property type="protein sequence ID" value="RAR75701.1"/>
    <property type="molecule type" value="Genomic_DNA"/>
</dbReference>
<feature type="chain" id="PRO_5016286687" description="Peptidylprolyl isomerase" evidence="2">
    <location>
        <begin position="26"/>
        <end position="341"/>
    </location>
</feature>
<keyword evidence="2" id="KW-0732">Signal</keyword>
<protein>
    <recommendedName>
        <fullName evidence="5">Peptidylprolyl isomerase</fullName>
    </recommendedName>
</protein>
<organism evidence="3 4">
    <name type="scientific">Flavobacterium aciduliphilum</name>
    <dbReference type="NCBI Taxonomy" id="1101402"/>
    <lineage>
        <taxon>Bacteria</taxon>
        <taxon>Pseudomonadati</taxon>
        <taxon>Bacteroidota</taxon>
        <taxon>Flavobacteriia</taxon>
        <taxon>Flavobacteriales</taxon>
        <taxon>Flavobacteriaceae</taxon>
        <taxon>Flavobacterium</taxon>
    </lineage>
</organism>
<evidence type="ECO:0008006" key="5">
    <source>
        <dbReference type="Google" id="ProtNLM"/>
    </source>
</evidence>
<comment type="caution">
    <text evidence="3">The sequence shown here is derived from an EMBL/GenBank/DDBJ whole genome shotgun (WGS) entry which is preliminary data.</text>
</comment>
<dbReference type="OrthoDB" id="1424215at2"/>
<dbReference type="Proteomes" id="UP000248840">
    <property type="component" value="Unassembled WGS sequence"/>
</dbReference>